<dbReference type="Proteomes" id="UP000280298">
    <property type="component" value="Chromosome"/>
</dbReference>
<organism evidence="3 4">
    <name type="scientific">Streptomyces cyaneochromogenes</name>
    <dbReference type="NCBI Taxonomy" id="2496836"/>
    <lineage>
        <taxon>Bacteria</taxon>
        <taxon>Bacillati</taxon>
        <taxon>Actinomycetota</taxon>
        <taxon>Actinomycetes</taxon>
        <taxon>Kitasatosporales</taxon>
        <taxon>Streptomycetaceae</taxon>
        <taxon>Streptomyces</taxon>
    </lineage>
</organism>
<dbReference type="Pfam" id="PF13561">
    <property type="entry name" value="adh_short_C2"/>
    <property type="match status" value="1"/>
</dbReference>
<dbReference type="PRINTS" id="PR00081">
    <property type="entry name" value="GDHRDH"/>
</dbReference>
<dbReference type="CDD" id="cd05233">
    <property type="entry name" value="SDR_c"/>
    <property type="match status" value="1"/>
</dbReference>
<dbReference type="KEGG" id="scya:EJ357_02065"/>
<dbReference type="InterPro" id="IPR002347">
    <property type="entry name" value="SDR_fam"/>
</dbReference>
<proteinExistence type="inferred from homology"/>
<sequence length="252" mass="26521">MSVAVVTAAAGGIGRAVVTTLLAEKTVSRVIAVDVAEPAAPLPDGAELLRCDLRTEEGLADLADAVPAELAVLVNVLGGERQPPVEPIEDVAWPPPSVWDDIVDLNLSGVYRVTRLLADRLTSGAAVCNVSSIAATMPWVVSPAYGAAKAALEHWTVSLAVLLADRGVRVNLVRPGFVWSRQWQLVDRAEFEAVVRDRVPLRQVTGTTPTDREQTADDVARSVAFLCSPAAAHVTGQAINVDGGATLVRAAR</sequence>
<keyword evidence="2" id="KW-0560">Oxidoreductase</keyword>
<evidence type="ECO:0000256" key="1">
    <source>
        <dbReference type="ARBA" id="ARBA00006484"/>
    </source>
</evidence>
<evidence type="ECO:0000313" key="4">
    <source>
        <dbReference type="Proteomes" id="UP000280298"/>
    </source>
</evidence>
<evidence type="ECO:0000256" key="2">
    <source>
        <dbReference type="ARBA" id="ARBA00023002"/>
    </source>
</evidence>
<dbReference type="PANTHER" id="PTHR42760:SF133">
    <property type="entry name" value="3-OXOACYL-[ACYL-CARRIER-PROTEIN] REDUCTASE"/>
    <property type="match status" value="1"/>
</dbReference>
<keyword evidence="4" id="KW-1185">Reference proteome</keyword>
<reference evidence="3 4" key="1">
    <citation type="journal article" date="2019" name="Int. J. Syst. Evol. Microbiol.">
        <title>Streptomyces cyaneochromogenes sp. nov., a blue pigment-producing actinomycete from manganese-contaminated soil.</title>
        <authorList>
            <person name="Tang X."/>
            <person name="Zhao J."/>
            <person name="Li K."/>
            <person name="Chen Z."/>
            <person name="Sun Y."/>
            <person name="Gao J."/>
        </authorList>
    </citation>
    <scope>NUCLEOTIDE SEQUENCE [LARGE SCALE GENOMIC DNA]</scope>
    <source>
        <strain evidence="3 4">MK-45</strain>
    </source>
</reference>
<dbReference type="InterPro" id="IPR020904">
    <property type="entry name" value="Sc_DH/Rdtase_CS"/>
</dbReference>
<evidence type="ECO:0000313" key="3">
    <source>
        <dbReference type="EMBL" id="AZQ32383.1"/>
    </source>
</evidence>
<comment type="similarity">
    <text evidence="1">Belongs to the short-chain dehydrogenases/reductases (SDR) family.</text>
</comment>
<dbReference type="EMBL" id="CP034539">
    <property type="protein sequence ID" value="AZQ32383.1"/>
    <property type="molecule type" value="Genomic_DNA"/>
</dbReference>
<dbReference type="PROSITE" id="PS00061">
    <property type="entry name" value="ADH_SHORT"/>
    <property type="match status" value="1"/>
</dbReference>
<dbReference type="Gene3D" id="3.40.50.720">
    <property type="entry name" value="NAD(P)-binding Rossmann-like Domain"/>
    <property type="match status" value="1"/>
</dbReference>
<dbReference type="AlphaFoldDB" id="A0A3S9LZM3"/>
<dbReference type="OrthoDB" id="3210335at2"/>
<dbReference type="InterPro" id="IPR036291">
    <property type="entry name" value="NAD(P)-bd_dom_sf"/>
</dbReference>
<dbReference type="PANTHER" id="PTHR42760">
    <property type="entry name" value="SHORT-CHAIN DEHYDROGENASES/REDUCTASES FAMILY MEMBER"/>
    <property type="match status" value="1"/>
</dbReference>
<dbReference type="RefSeq" id="WP_126388018.1">
    <property type="nucleotide sequence ID" value="NZ_CP034539.1"/>
</dbReference>
<accession>A0A3S9LZM3</accession>
<name>A0A3S9LZM3_9ACTN</name>
<dbReference type="GO" id="GO:0016616">
    <property type="term" value="F:oxidoreductase activity, acting on the CH-OH group of donors, NAD or NADP as acceptor"/>
    <property type="evidence" value="ECO:0007669"/>
    <property type="project" value="TreeGrafter"/>
</dbReference>
<protein>
    <submittedName>
        <fullName evidence="3">SDR family oxidoreductase</fullName>
    </submittedName>
</protein>
<gene>
    <name evidence="3" type="ORF">EJ357_02065</name>
</gene>
<dbReference type="SUPFAM" id="SSF51735">
    <property type="entry name" value="NAD(P)-binding Rossmann-fold domains"/>
    <property type="match status" value="1"/>
</dbReference>